<dbReference type="GO" id="GO:0000724">
    <property type="term" value="P:double-strand break repair via homologous recombination"/>
    <property type="evidence" value="ECO:0007669"/>
    <property type="project" value="InterPro"/>
</dbReference>
<dbReference type="GO" id="GO:0005770">
    <property type="term" value="C:late endosome"/>
    <property type="evidence" value="ECO:0007669"/>
    <property type="project" value="TreeGrafter"/>
</dbReference>
<dbReference type="EMBL" id="CAXITT010000624">
    <property type="protein sequence ID" value="CAL1544465.1"/>
    <property type="molecule type" value="Genomic_DNA"/>
</dbReference>
<dbReference type="InterPro" id="IPR029392">
    <property type="entry name" value="AP-5_subunit_s1"/>
</dbReference>
<keyword evidence="2" id="KW-1185">Reference proteome</keyword>
<comment type="caution">
    <text evidence="1">The sequence shown here is derived from an EMBL/GenBank/DDBJ whole genome shotgun (WGS) entry which is preliminary data.</text>
</comment>
<dbReference type="PANTHER" id="PTHR16120">
    <property type="entry name" value="AP-5 COMPLEX SUBUNIT SIGMA-1"/>
    <property type="match status" value="1"/>
</dbReference>
<gene>
    <name evidence="1" type="ORF">GSLYS_00017978001</name>
</gene>
<dbReference type="SUPFAM" id="SSF64356">
    <property type="entry name" value="SNARE-like"/>
    <property type="match status" value="1"/>
</dbReference>
<dbReference type="GO" id="GO:0016197">
    <property type="term" value="P:endosomal transport"/>
    <property type="evidence" value="ECO:0007669"/>
    <property type="project" value="InterPro"/>
</dbReference>
<evidence type="ECO:0000313" key="1">
    <source>
        <dbReference type="EMBL" id="CAL1544465.1"/>
    </source>
</evidence>
<dbReference type="Proteomes" id="UP001497497">
    <property type="component" value="Unassembled WGS sequence"/>
</dbReference>
<evidence type="ECO:0000313" key="2">
    <source>
        <dbReference type="Proteomes" id="UP001497497"/>
    </source>
</evidence>
<dbReference type="GO" id="GO:0030119">
    <property type="term" value="C:AP-type membrane coat adaptor complex"/>
    <property type="evidence" value="ECO:0007669"/>
    <property type="project" value="InterPro"/>
</dbReference>
<protein>
    <recommendedName>
        <fullName evidence="3">AP-5 complex subunit sigma-1</fullName>
    </recommendedName>
</protein>
<name>A0AAV2IDX6_LYMST</name>
<dbReference type="PANTHER" id="PTHR16120:SF0">
    <property type="entry name" value="AP-5 COMPLEX SUBUNIT SIGMA-1"/>
    <property type="match status" value="1"/>
</dbReference>
<dbReference type="GO" id="GO:0005764">
    <property type="term" value="C:lysosome"/>
    <property type="evidence" value="ECO:0007669"/>
    <property type="project" value="TreeGrafter"/>
</dbReference>
<organism evidence="1 2">
    <name type="scientific">Lymnaea stagnalis</name>
    <name type="common">Great pond snail</name>
    <name type="synonym">Helix stagnalis</name>
    <dbReference type="NCBI Taxonomy" id="6523"/>
    <lineage>
        <taxon>Eukaryota</taxon>
        <taxon>Metazoa</taxon>
        <taxon>Spiralia</taxon>
        <taxon>Lophotrochozoa</taxon>
        <taxon>Mollusca</taxon>
        <taxon>Gastropoda</taxon>
        <taxon>Heterobranchia</taxon>
        <taxon>Euthyneura</taxon>
        <taxon>Panpulmonata</taxon>
        <taxon>Hygrophila</taxon>
        <taxon>Lymnaeoidea</taxon>
        <taxon>Lymnaeidae</taxon>
        <taxon>Lymnaea</taxon>
    </lineage>
</organism>
<accession>A0AAV2IDX6</accession>
<proteinExistence type="predicted"/>
<dbReference type="AlphaFoldDB" id="A0AAV2IDX6"/>
<evidence type="ECO:0008006" key="3">
    <source>
        <dbReference type="Google" id="ProtNLM"/>
    </source>
</evidence>
<reference evidence="1 2" key="1">
    <citation type="submission" date="2024-04" db="EMBL/GenBank/DDBJ databases">
        <authorList>
            <consortium name="Genoscope - CEA"/>
            <person name="William W."/>
        </authorList>
    </citation>
    <scope>NUCLEOTIDE SEQUENCE [LARGE SCALE GENOMIC DNA]</scope>
</reference>
<dbReference type="Pfam" id="PF15001">
    <property type="entry name" value="AP-5_subunit_s1"/>
    <property type="match status" value="1"/>
</dbReference>
<sequence length="208" mass="23982">MVLLFMITSFQSGTPFTLFYKYFPLEFDSELLKTRSTSSKDASPMIVADEIRSARKSQKKRIEDRLHSVYQFNMATNPRSPEADLQILSSDSVVPEFETGHFKLYKGDPFSEDMRVIWTAVNGLILAFICHSHENRKQAEITLCLLVRQLHILCKSILQPNEIISKPDRVQIVLSKFLPDGNLLLMNHRTIKQMEREVESLLKNVSSF</sequence>
<dbReference type="GO" id="GO:0005829">
    <property type="term" value="C:cytosol"/>
    <property type="evidence" value="ECO:0007669"/>
    <property type="project" value="TreeGrafter"/>
</dbReference>
<dbReference type="InterPro" id="IPR011012">
    <property type="entry name" value="Longin-like_dom_sf"/>
</dbReference>